<organism evidence="1">
    <name type="scientific">hydrothermal vent metagenome</name>
    <dbReference type="NCBI Taxonomy" id="652676"/>
    <lineage>
        <taxon>unclassified sequences</taxon>
        <taxon>metagenomes</taxon>
        <taxon>ecological metagenomes</taxon>
    </lineage>
</organism>
<protein>
    <submittedName>
        <fullName evidence="1">Uncharacterized protein</fullName>
    </submittedName>
</protein>
<evidence type="ECO:0000313" key="1">
    <source>
        <dbReference type="EMBL" id="VAX41074.1"/>
    </source>
</evidence>
<dbReference type="AlphaFoldDB" id="A0A3B1DXI2"/>
<reference evidence="1" key="1">
    <citation type="submission" date="2018-06" db="EMBL/GenBank/DDBJ databases">
        <authorList>
            <person name="Zhirakovskaya E."/>
        </authorList>
    </citation>
    <scope>NUCLEOTIDE SEQUENCE</scope>
</reference>
<dbReference type="EMBL" id="UOGK01000486">
    <property type="protein sequence ID" value="VAX41074.1"/>
    <property type="molecule type" value="Genomic_DNA"/>
</dbReference>
<proteinExistence type="predicted"/>
<name>A0A3B1DXI2_9ZZZZ</name>
<sequence length="143" mass="15410">MIVNTRRAHPVVCLVTFAAFLLHVAVAAGGVVLCQDRAGERNSRIDIVLGAEHCTALVEEAHELGADGCWCSVCPCEDRRLDMDIASPLRDDDVHLGGSAGSPAALMPKLPMVWYFSQKASLADSCKLAIDRLGQLRTVRLLV</sequence>
<gene>
    <name evidence="1" type="ORF">MNBD_PLANCTO03-717</name>
</gene>
<accession>A0A3B1DXI2</accession>